<accession>A0A6J5N348</accession>
<dbReference type="Gene3D" id="2.40.30.240">
    <property type="match status" value="1"/>
</dbReference>
<reference evidence="1" key="1">
    <citation type="submission" date="2020-04" db="EMBL/GenBank/DDBJ databases">
        <authorList>
            <person name="Chiriac C."/>
            <person name="Salcher M."/>
            <person name="Ghai R."/>
            <person name="Kavagutti S V."/>
        </authorList>
    </citation>
    <scope>NUCLEOTIDE SEQUENCE</scope>
</reference>
<evidence type="ECO:0000313" key="1">
    <source>
        <dbReference type="EMBL" id="CAB4153132.1"/>
    </source>
</evidence>
<sequence length="402" mass="42369">MSNVLVTSSLVAKEALAILQNMLGFAKNVNRDFQDEFSGNQSRGYSPGQTINIKRPPRYTYRAGRVSVPQATTETSIPLTLSQGGTDLSFTSFERTLSVQQFEQKMQAAVAAVVNEIDRQGLDLARRTVANSVGAVGTLPTTQAAAYALLTQGNQKLDEMAAPRDRQRALVVNPAMNAAVLQGFGGLFNASGAVGKGYETGMYQNAFGLKVDMDQNVARHINGTAVATTNTVNGANQTGSTITVNALNGTLTAGTVLTFAGVNAVNPQSRQDTGSLQQFVVQANAASGATSISVFPAIVTSGAFQTVTASPANSAVITIQGAADASYDANILYHKDAFTLAMVPMFEPMNGTGAKVTQMSDDGFSVKVTQFYDGVNDNNLMRLDVLFGWAATYPELACKVIA</sequence>
<dbReference type="InterPro" id="IPR024659">
    <property type="entry name" value="Phage_coat_Gp5"/>
</dbReference>
<organism evidence="1">
    <name type="scientific">uncultured Caudovirales phage</name>
    <dbReference type="NCBI Taxonomy" id="2100421"/>
    <lineage>
        <taxon>Viruses</taxon>
        <taxon>Duplodnaviria</taxon>
        <taxon>Heunggongvirae</taxon>
        <taxon>Uroviricota</taxon>
        <taxon>Caudoviricetes</taxon>
        <taxon>Peduoviridae</taxon>
        <taxon>Maltschvirus</taxon>
        <taxon>Maltschvirus maltsch</taxon>
    </lineage>
</organism>
<name>A0A6J5N348_9CAUD</name>
<gene>
    <name evidence="1" type="ORF">UFOVP607_50</name>
</gene>
<protein>
    <submittedName>
        <fullName evidence="1">Major capsid protein Gp5</fullName>
    </submittedName>
</protein>
<dbReference type="Pfam" id="PF11651">
    <property type="entry name" value="P22_CoatProtein"/>
    <property type="match status" value="1"/>
</dbReference>
<proteinExistence type="predicted"/>
<dbReference type="EMBL" id="LR796581">
    <property type="protein sequence ID" value="CAB4153132.1"/>
    <property type="molecule type" value="Genomic_DNA"/>
</dbReference>